<dbReference type="InterPro" id="IPR009057">
    <property type="entry name" value="Homeodomain-like_sf"/>
</dbReference>
<name>A0ABQ6GEA2_9BACL</name>
<dbReference type="SUPFAM" id="SSF46689">
    <property type="entry name" value="Homeodomain-like"/>
    <property type="match status" value="1"/>
</dbReference>
<dbReference type="InterPro" id="IPR041522">
    <property type="entry name" value="CdaR_GGDEF"/>
</dbReference>
<evidence type="ECO:0000256" key="4">
    <source>
        <dbReference type="SAM" id="Phobius"/>
    </source>
</evidence>
<evidence type="ECO:0000313" key="6">
    <source>
        <dbReference type="EMBL" id="GLX68425.1"/>
    </source>
</evidence>
<dbReference type="PROSITE" id="PS01124">
    <property type="entry name" value="HTH_ARAC_FAMILY_2"/>
    <property type="match status" value="1"/>
</dbReference>
<keyword evidence="4" id="KW-1133">Transmembrane helix</keyword>
<protein>
    <recommendedName>
        <fullName evidence="5">HTH araC/xylS-type domain-containing protein</fullName>
    </recommendedName>
</protein>
<dbReference type="Gene3D" id="1.10.10.60">
    <property type="entry name" value="Homeodomain-like"/>
    <property type="match status" value="2"/>
</dbReference>
<dbReference type="PANTHER" id="PTHR43280:SF2">
    <property type="entry name" value="HTH-TYPE TRANSCRIPTIONAL REGULATOR EXSA"/>
    <property type="match status" value="1"/>
</dbReference>
<dbReference type="RefSeq" id="WP_284239158.1">
    <property type="nucleotide sequence ID" value="NZ_BSSQ01000011.1"/>
</dbReference>
<feature type="domain" description="HTH araC/xylS-type" evidence="5">
    <location>
        <begin position="589"/>
        <end position="688"/>
    </location>
</feature>
<dbReference type="PANTHER" id="PTHR43280">
    <property type="entry name" value="ARAC-FAMILY TRANSCRIPTIONAL REGULATOR"/>
    <property type="match status" value="1"/>
</dbReference>
<sequence length="691" mass="78933">MVSQYINQSIMQTIDNDLKSIFRQTSNELIVNNAIMKFYSSDNAENELINYEVMTRLQDIKNTYPLIDSLYTVRYSDNTVVGEDIITDVMDHPDHAFIEQQKNVPFASGWSSVRHVESVEGAGGKWVISLIRKGNPFSGDAGLLIINITLPTVNNIVEELVGTNYPYVSIQDKDGQSIVGEGRIGSAKSTLSEATSNYTGWVYNIQWMDSNAPFVYNTIPMLWILVMVIVALAGIAGMIYMTYRNYRPVKAITSMIDDFMRNETIRIARNTNEIKFIENAMHTLIDKSLQSQELVKADKQSKKLRFFLDMLSGSEFVPSNWMSELNSLNAVSFDSRFKVIVIEIDHAAKFAKEYSQRDQELLKYVLRSMVQETLQQHDRVNWAEWTDHRQLTCVIASASKQDEDAFGEYCGIVDWVQQHLSFTVTIGVGLEVIQADGIPRSLEAATRALSSKTAMGINRVLEGEGIEFSNAAPLSLYYTLTKAVAASLRGTRKEGEEKLQALFVEIRRHFVDHHSLKWIIHYFFIQLDQEMSMLSEGYQSAWSDIRSGFQLEEAETVDEAQDLIALMMNLIYNQLEKMRDSRLHRIQLDQIRSYVMEHFEDPAMSLDLLSSHFNLNGKYISKMFKDEFGINFMDFVIGLRVDNACELLVKTDKPIQDIAELSGYTNSISFRRTFKKVTGLTPGEYRQQKRL</sequence>
<reference evidence="6 7" key="1">
    <citation type="submission" date="2023-03" db="EMBL/GenBank/DDBJ databases">
        <title>Draft genome sequence of the bacteria which degrade cell wall of Tricholomamatutake.</title>
        <authorList>
            <person name="Konishi Y."/>
            <person name="Fukuta Y."/>
            <person name="Shirasaka N."/>
        </authorList>
    </citation>
    <scope>NUCLEOTIDE SEQUENCE [LARGE SCALE GENOMIC DNA]</scope>
    <source>
        <strain evidence="7">mu1</strain>
    </source>
</reference>
<gene>
    <name evidence="6" type="ORF">MU1_27700</name>
</gene>
<evidence type="ECO:0000256" key="3">
    <source>
        <dbReference type="ARBA" id="ARBA00023163"/>
    </source>
</evidence>
<accession>A0ABQ6GEA2</accession>
<dbReference type="Pfam" id="PF12833">
    <property type="entry name" value="HTH_18"/>
    <property type="match status" value="1"/>
</dbReference>
<dbReference type="PROSITE" id="PS00041">
    <property type="entry name" value="HTH_ARAC_FAMILY_1"/>
    <property type="match status" value="1"/>
</dbReference>
<proteinExistence type="predicted"/>
<keyword evidence="4" id="KW-0472">Membrane</keyword>
<dbReference type="SMART" id="SM00342">
    <property type="entry name" value="HTH_ARAC"/>
    <property type="match status" value="1"/>
</dbReference>
<comment type="caution">
    <text evidence="6">The sequence shown here is derived from an EMBL/GenBank/DDBJ whole genome shotgun (WGS) entry which is preliminary data.</text>
</comment>
<dbReference type="InterPro" id="IPR020449">
    <property type="entry name" value="Tscrpt_reg_AraC-type_HTH"/>
</dbReference>
<keyword evidence="1" id="KW-0805">Transcription regulation</keyword>
<evidence type="ECO:0000256" key="1">
    <source>
        <dbReference type="ARBA" id="ARBA00023015"/>
    </source>
</evidence>
<dbReference type="EMBL" id="BSSQ01000011">
    <property type="protein sequence ID" value="GLX68425.1"/>
    <property type="molecule type" value="Genomic_DNA"/>
</dbReference>
<keyword evidence="4" id="KW-0812">Transmembrane</keyword>
<keyword evidence="2" id="KW-0238">DNA-binding</keyword>
<dbReference type="Pfam" id="PF17853">
    <property type="entry name" value="GGDEF_2"/>
    <property type="match status" value="1"/>
</dbReference>
<dbReference type="InterPro" id="IPR018060">
    <property type="entry name" value="HTH_AraC"/>
</dbReference>
<dbReference type="InterPro" id="IPR018062">
    <property type="entry name" value="HTH_AraC-typ_CS"/>
</dbReference>
<organism evidence="6 7">
    <name type="scientific">Paenibacillus glycanilyticus</name>
    <dbReference type="NCBI Taxonomy" id="126569"/>
    <lineage>
        <taxon>Bacteria</taxon>
        <taxon>Bacillati</taxon>
        <taxon>Bacillota</taxon>
        <taxon>Bacilli</taxon>
        <taxon>Bacillales</taxon>
        <taxon>Paenibacillaceae</taxon>
        <taxon>Paenibacillus</taxon>
    </lineage>
</organism>
<keyword evidence="7" id="KW-1185">Reference proteome</keyword>
<dbReference type="Proteomes" id="UP001157114">
    <property type="component" value="Unassembled WGS sequence"/>
</dbReference>
<evidence type="ECO:0000313" key="7">
    <source>
        <dbReference type="Proteomes" id="UP001157114"/>
    </source>
</evidence>
<dbReference type="PRINTS" id="PR00032">
    <property type="entry name" value="HTHARAC"/>
</dbReference>
<evidence type="ECO:0000256" key="2">
    <source>
        <dbReference type="ARBA" id="ARBA00023125"/>
    </source>
</evidence>
<evidence type="ECO:0000259" key="5">
    <source>
        <dbReference type="PROSITE" id="PS01124"/>
    </source>
</evidence>
<keyword evidence="3" id="KW-0804">Transcription</keyword>
<feature type="transmembrane region" description="Helical" evidence="4">
    <location>
        <begin position="221"/>
        <end position="243"/>
    </location>
</feature>